<comment type="catalytic activity">
    <reaction evidence="5">
        <text>L-glutaminyl-[protein] + H2O = L-glutamyl-[protein] + NH4(+)</text>
        <dbReference type="Rhea" id="RHEA:16441"/>
        <dbReference type="Rhea" id="RHEA-COMP:10207"/>
        <dbReference type="Rhea" id="RHEA-COMP:10208"/>
        <dbReference type="ChEBI" id="CHEBI:15377"/>
        <dbReference type="ChEBI" id="CHEBI:28938"/>
        <dbReference type="ChEBI" id="CHEBI:29973"/>
        <dbReference type="ChEBI" id="CHEBI:30011"/>
        <dbReference type="EC" id="3.5.1.44"/>
    </reaction>
</comment>
<comment type="domain">
    <text evidence="5">Contains a C-terminal catalytic domain, and an N-terminal region which modulates catalytic activity.</text>
</comment>
<dbReference type="InterPro" id="IPR000673">
    <property type="entry name" value="Sig_transdc_resp-reg_Me-estase"/>
</dbReference>
<dbReference type="NCBIfam" id="NF001965">
    <property type="entry name" value="PRK00742.1"/>
    <property type="match status" value="1"/>
</dbReference>
<dbReference type="SUPFAM" id="SSF52738">
    <property type="entry name" value="Methylesterase CheB, C-terminal domain"/>
    <property type="match status" value="1"/>
</dbReference>
<feature type="modified residue" description="4-aspartylphosphate" evidence="5 7">
    <location>
        <position position="56"/>
    </location>
</feature>
<comment type="catalytic activity">
    <reaction evidence="4 5">
        <text>[protein]-L-glutamate 5-O-methyl ester + H2O = L-glutamyl-[protein] + methanol + H(+)</text>
        <dbReference type="Rhea" id="RHEA:23236"/>
        <dbReference type="Rhea" id="RHEA-COMP:10208"/>
        <dbReference type="Rhea" id="RHEA-COMP:10311"/>
        <dbReference type="ChEBI" id="CHEBI:15377"/>
        <dbReference type="ChEBI" id="CHEBI:15378"/>
        <dbReference type="ChEBI" id="CHEBI:17790"/>
        <dbReference type="ChEBI" id="CHEBI:29973"/>
        <dbReference type="ChEBI" id="CHEBI:82795"/>
        <dbReference type="EC" id="3.1.1.61"/>
    </reaction>
</comment>
<evidence type="ECO:0000256" key="4">
    <source>
        <dbReference type="ARBA" id="ARBA00048267"/>
    </source>
</evidence>
<proteinExistence type="inferred from homology"/>
<dbReference type="Gene3D" id="3.40.50.2300">
    <property type="match status" value="1"/>
</dbReference>
<comment type="caution">
    <text evidence="10">The sequence shown here is derived from an EMBL/GenBank/DDBJ whole genome shotgun (WGS) entry which is preliminary data.</text>
</comment>
<dbReference type="CDD" id="cd17541">
    <property type="entry name" value="REC_CheB-like"/>
    <property type="match status" value="1"/>
</dbReference>
<dbReference type="AlphaFoldDB" id="A0A0A5G9B4"/>
<evidence type="ECO:0000256" key="1">
    <source>
        <dbReference type="ARBA" id="ARBA00022490"/>
    </source>
</evidence>
<feature type="active site" evidence="5 6">
    <location>
        <position position="200"/>
    </location>
</feature>
<keyword evidence="2 5" id="KW-0145">Chemotaxis</keyword>
<dbReference type="SUPFAM" id="SSF52172">
    <property type="entry name" value="CheY-like"/>
    <property type="match status" value="1"/>
</dbReference>
<evidence type="ECO:0000256" key="2">
    <source>
        <dbReference type="ARBA" id="ARBA00022500"/>
    </source>
</evidence>
<sequence length="355" mass="38977">MKGIRVLVIDDSAFMRKMITDILDEDSRLTVIGTARNGEDGLRKIRELSPDVVTLDIEMPIMDGLDCLQQIMKDTPLPVVMLSSLTAQGAESTMKAMEYGAIDFIQKPSGAISLDIETIQEEITKKVFEAANVNVERLITQHKEETSTIPFTPKKTKLLQQKSLKKLIAIGASTGGPRALQKVLMQLPEDLPAPVLIVQHMPQGFTKSLANRLNTLCQVHVKEAENGEVLQKGTVYIAPGDFHMTVRKVGMSLAIQLSQTPERLGHRPSVDVMFESLLGLNNYETYAIVLTGMGSDGARGLEMLKKKSEHVVALAESSESSVVYGMPKAAFQTNQVDHVVHLNDVTNTVMKLIGE</sequence>
<evidence type="ECO:0000256" key="7">
    <source>
        <dbReference type="PROSITE-ProRule" id="PRU00169"/>
    </source>
</evidence>
<evidence type="ECO:0000256" key="6">
    <source>
        <dbReference type="PROSITE-ProRule" id="PRU00050"/>
    </source>
</evidence>
<dbReference type="GO" id="GO:0008984">
    <property type="term" value="F:protein-glutamate methylesterase activity"/>
    <property type="evidence" value="ECO:0007669"/>
    <property type="project" value="UniProtKB-UniRule"/>
</dbReference>
<dbReference type="InterPro" id="IPR008248">
    <property type="entry name" value="CheB-like"/>
</dbReference>
<comment type="similarity">
    <text evidence="5">Belongs to the CheB family.</text>
</comment>
<dbReference type="Proteomes" id="UP000030403">
    <property type="component" value="Unassembled WGS sequence"/>
</dbReference>
<dbReference type="Pfam" id="PF00072">
    <property type="entry name" value="Response_reg"/>
    <property type="match status" value="1"/>
</dbReference>
<gene>
    <name evidence="5" type="primary">cheB</name>
    <name evidence="10" type="ORF">N783_08295</name>
</gene>
<keyword evidence="5 7" id="KW-0597">Phosphoprotein</keyword>
<evidence type="ECO:0000313" key="10">
    <source>
        <dbReference type="EMBL" id="KGX88619.1"/>
    </source>
</evidence>
<keyword evidence="3 5" id="KW-0378">Hydrolase</keyword>
<feature type="active site" evidence="5 6">
    <location>
        <position position="173"/>
    </location>
</feature>
<accession>A0A0A5G9B4</accession>
<dbReference type="eggNOG" id="COG2201">
    <property type="taxonomic scope" value="Bacteria"/>
</dbReference>
<dbReference type="OrthoDB" id="9793421at2"/>
<protein>
    <recommendedName>
        <fullName evidence="5">Protein-glutamate methylesterase/protein-glutamine glutaminase</fullName>
        <ecNumber evidence="5">3.1.1.61</ecNumber>
        <ecNumber evidence="5">3.5.1.44</ecNumber>
    </recommendedName>
</protein>
<feature type="active site" evidence="5 6">
    <location>
        <position position="296"/>
    </location>
</feature>
<comment type="subcellular location">
    <subcellularLocation>
        <location evidence="5">Cytoplasm</location>
    </subcellularLocation>
</comment>
<name>A0A0A5G9B4_9BACI</name>
<dbReference type="Pfam" id="PF01339">
    <property type="entry name" value="CheB_methylest"/>
    <property type="match status" value="1"/>
</dbReference>
<dbReference type="CDD" id="cd16432">
    <property type="entry name" value="CheB_Rec"/>
    <property type="match status" value="1"/>
</dbReference>
<dbReference type="GO" id="GO:0005737">
    <property type="term" value="C:cytoplasm"/>
    <property type="evidence" value="ECO:0007669"/>
    <property type="project" value="UniProtKB-SubCell"/>
</dbReference>
<dbReference type="PROSITE" id="PS50122">
    <property type="entry name" value="CHEB"/>
    <property type="match status" value="1"/>
</dbReference>
<comment type="PTM">
    <text evidence="5">Phosphorylated by CheA. Phosphorylation of the N-terminal regulatory domain activates the methylesterase activity.</text>
</comment>
<dbReference type="InterPro" id="IPR011006">
    <property type="entry name" value="CheY-like_superfamily"/>
</dbReference>
<dbReference type="PROSITE" id="PS50110">
    <property type="entry name" value="RESPONSE_REGULATORY"/>
    <property type="match status" value="1"/>
</dbReference>
<dbReference type="GO" id="GO:0050568">
    <property type="term" value="F:protein-glutamine glutaminase activity"/>
    <property type="evidence" value="ECO:0007669"/>
    <property type="project" value="UniProtKB-UniRule"/>
</dbReference>
<feature type="domain" description="CheB-type methylesterase" evidence="9">
    <location>
        <begin position="161"/>
        <end position="355"/>
    </location>
</feature>
<organism evidence="10 11">
    <name type="scientific">Pontibacillus marinus BH030004 = DSM 16465</name>
    <dbReference type="NCBI Taxonomy" id="1385511"/>
    <lineage>
        <taxon>Bacteria</taxon>
        <taxon>Bacillati</taxon>
        <taxon>Bacillota</taxon>
        <taxon>Bacilli</taxon>
        <taxon>Bacillales</taxon>
        <taxon>Bacillaceae</taxon>
        <taxon>Pontibacillus</taxon>
    </lineage>
</organism>
<keyword evidence="1 5" id="KW-0963">Cytoplasm</keyword>
<dbReference type="PIRSF" id="PIRSF000876">
    <property type="entry name" value="RR_chemtxs_CheB"/>
    <property type="match status" value="1"/>
</dbReference>
<evidence type="ECO:0000259" key="8">
    <source>
        <dbReference type="PROSITE" id="PS50110"/>
    </source>
</evidence>
<dbReference type="EC" id="3.1.1.61" evidence="5"/>
<evidence type="ECO:0000313" key="11">
    <source>
        <dbReference type="Proteomes" id="UP000030403"/>
    </source>
</evidence>
<dbReference type="RefSeq" id="WP_027448306.1">
    <property type="nucleotide sequence ID" value="NZ_AVPF01000019.1"/>
</dbReference>
<evidence type="ECO:0000259" key="9">
    <source>
        <dbReference type="PROSITE" id="PS50122"/>
    </source>
</evidence>
<evidence type="ECO:0000256" key="3">
    <source>
        <dbReference type="ARBA" id="ARBA00022801"/>
    </source>
</evidence>
<dbReference type="PANTHER" id="PTHR42872">
    <property type="entry name" value="PROTEIN-GLUTAMATE METHYLESTERASE/PROTEIN-GLUTAMINE GLUTAMINASE"/>
    <property type="match status" value="1"/>
</dbReference>
<dbReference type="SMART" id="SM00448">
    <property type="entry name" value="REC"/>
    <property type="match status" value="1"/>
</dbReference>
<dbReference type="HAMAP" id="MF_00099">
    <property type="entry name" value="CheB_chemtxs"/>
    <property type="match status" value="1"/>
</dbReference>
<keyword evidence="11" id="KW-1185">Reference proteome</keyword>
<dbReference type="PANTHER" id="PTHR42872:SF6">
    <property type="entry name" value="PROTEIN-GLUTAMATE METHYLESTERASE_PROTEIN-GLUTAMINE GLUTAMINASE"/>
    <property type="match status" value="1"/>
</dbReference>
<dbReference type="Gene3D" id="3.40.50.180">
    <property type="entry name" value="Methylesterase CheB, C-terminal domain"/>
    <property type="match status" value="1"/>
</dbReference>
<dbReference type="InterPro" id="IPR001789">
    <property type="entry name" value="Sig_transdc_resp-reg_receiver"/>
</dbReference>
<dbReference type="EC" id="3.5.1.44" evidence="5"/>
<dbReference type="NCBIfam" id="NF009206">
    <property type="entry name" value="PRK12555.1"/>
    <property type="match status" value="1"/>
</dbReference>
<reference evidence="10 11" key="1">
    <citation type="submission" date="2013-08" db="EMBL/GenBank/DDBJ databases">
        <authorList>
            <person name="Huang J."/>
            <person name="Wang G."/>
        </authorList>
    </citation>
    <scope>NUCLEOTIDE SEQUENCE [LARGE SCALE GENOMIC DNA]</scope>
    <source>
        <strain evidence="10 11">BH030004</strain>
    </source>
</reference>
<dbReference type="InterPro" id="IPR035909">
    <property type="entry name" value="CheB_C"/>
</dbReference>
<dbReference type="GO" id="GO:0006935">
    <property type="term" value="P:chemotaxis"/>
    <property type="evidence" value="ECO:0007669"/>
    <property type="project" value="UniProtKB-UniRule"/>
</dbReference>
<comment type="function">
    <text evidence="5">Involved in chemotaxis. Part of a chemotaxis signal transduction system that modulates chemotaxis in response to various stimuli. Catalyzes the demethylation of specific methylglutamate residues introduced into the chemoreceptors (methyl-accepting chemotaxis proteins or MCP) by CheR. Also mediates the irreversible deamidation of specific glutamine residues to glutamic acid.</text>
</comment>
<feature type="domain" description="Response regulatory" evidence="8">
    <location>
        <begin position="5"/>
        <end position="122"/>
    </location>
</feature>
<dbReference type="EMBL" id="AVPF01000019">
    <property type="protein sequence ID" value="KGX88619.1"/>
    <property type="molecule type" value="Genomic_DNA"/>
</dbReference>
<dbReference type="STRING" id="1385511.GCA_000425225_01059"/>
<dbReference type="GO" id="GO:0000156">
    <property type="term" value="F:phosphorelay response regulator activity"/>
    <property type="evidence" value="ECO:0007669"/>
    <property type="project" value="InterPro"/>
</dbReference>
<evidence type="ECO:0000256" key="5">
    <source>
        <dbReference type="HAMAP-Rule" id="MF_00099"/>
    </source>
</evidence>